<dbReference type="InterPro" id="IPR050738">
    <property type="entry name" value="Sulfatase"/>
</dbReference>
<keyword evidence="4" id="KW-1185">Reference proteome</keyword>
<reference evidence="3 4" key="1">
    <citation type="journal article" date="2013" name="Genome Announc.">
        <title>Genome of the haloarchaeon Natronomonas moolapensis, a neutrophilic member of a previously haloalkaliphilic genus.</title>
        <authorList>
            <person name="Dyall-Smith M.L."/>
            <person name="Pfeiffer F."/>
            <person name="Oberwinkler T."/>
            <person name="Klee K."/>
            <person name="Rampp M."/>
            <person name="Palm P."/>
            <person name="Gross K."/>
            <person name="Schuster S.C."/>
            <person name="Oesterhelt D."/>
        </authorList>
    </citation>
    <scope>NUCLEOTIDE SEQUENCE [LARGE SCALE GENOMIC DNA]</scope>
    <source>
        <strain evidence="4">DSM 18674 / JCM 14361 / 8.8.11</strain>
    </source>
</reference>
<dbReference type="Pfam" id="PF00884">
    <property type="entry name" value="Sulfatase"/>
    <property type="match status" value="1"/>
</dbReference>
<dbReference type="GeneID" id="14651279"/>
<dbReference type="SUPFAM" id="SSF53649">
    <property type="entry name" value="Alkaline phosphatase-like"/>
    <property type="match status" value="1"/>
</dbReference>
<dbReference type="AlphaFoldDB" id="M1XQY0"/>
<name>M1XQY0_NATM8</name>
<gene>
    <name evidence="3" type="ordered locus">Nmlp_2415</name>
</gene>
<protein>
    <submittedName>
        <fullName evidence="3">AlkP-core domain protein</fullName>
    </submittedName>
</protein>
<evidence type="ECO:0000313" key="3">
    <source>
        <dbReference type="EMBL" id="CCQ36582.1"/>
    </source>
</evidence>
<organism evidence="3 4">
    <name type="scientific">Natronomonas moolapensis (strain DSM 18674 / CECT 7526 / JCM 14361 / 8.8.11)</name>
    <dbReference type="NCBI Taxonomy" id="268739"/>
    <lineage>
        <taxon>Archaea</taxon>
        <taxon>Methanobacteriati</taxon>
        <taxon>Methanobacteriota</taxon>
        <taxon>Stenosarchaea group</taxon>
        <taxon>Halobacteria</taxon>
        <taxon>Halobacteriales</taxon>
        <taxon>Natronomonadaceae</taxon>
        <taxon>Natronomonas</taxon>
    </lineage>
</organism>
<dbReference type="KEGG" id="nmo:Nmlp_2415"/>
<dbReference type="InterPro" id="IPR000917">
    <property type="entry name" value="Sulfatase_N"/>
</dbReference>
<evidence type="ECO:0000256" key="1">
    <source>
        <dbReference type="ARBA" id="ARBA00008779"/>
    </source>
</evidence>
<dbReference type="InterPro" id="IPR017850">
    <property type="entry name" value="Alkaline_phosphatase_core_sf"/>
</dbReference>
<dbReference type="STRING" id="268739.Nmlp_2415"/>
<dbReference type="PANTHER" id="PTHR42693:SF33">
    <property type="entry name" value="ARYLSULFATASE"/>
    <property type="match status" value="1"/>
</dbReference>
<feature type="domain" description="Sulfatase N-terminal" evidence="2">
    <location>
        <begin position="8"/>
        <end position="339"/>
    </location>
</feature>
<dbReference type="GO" id="GO:0004065">
    <property type="term" value="F:arylsulfatase activity"/>
    <property type="evidence" value="ECO:0007669"/>
    <property type="project" value="TreeGrafter"/>
</dbReference>
<dbReference type="OrthoDB" id="3164at2157"/>
<comment type="similarity">
    <text evidence="1">Belongs to the sulfatase family.</text>
</comment>
<accession>M1XQY0</accession>
<dbReference type="CDD" id="cd16148">
    <property type="entry name" value="sulfatase_like"/>
    <property type="match status" value="1"/>
</dbReference>
<proteinExistence type="inferred from homology"/>
<sequence length="475" mass="52075">MPRDTDISNVVLITVDSLRADAIGAYDPERHTPEMDALAERGTVFEDAFATGNWTPFSFPSIMASRPVFADSDRIGVAETPTLASTLSEAGVSTGGFNAANGFLTEHWGYDEGFDEFEPFVASVGSSIYSRYLATHPTVEAWLQLAMSPARRLGSWLRGTADDRPFLDTSRMFDVEHAASEFLRSADSPFFLWVHYMDTHTPYVPAPRYIREVSEGWVGTHRMLHAHTRTGLGWDVDERTLSELRTLYRAATRQVDASVGRLLDVVSEGGFADETAVVLAGDHGEEFQEHGHLAHYPKLYDELIRVPLIVDVPGAPARRVEGQVGLDSIPPTVADLAGVDSPDAWHGESLAPGVFEGDAPADDPVVSVTVRGEEVTAQPIPRSLDDGDLLVGVRDDEWTYIENTETGVTELYARSADPSQQEDLSVDPTPTQRDVLREFAEIADAHAATLRTGRTDRGDEMDDDLGARLEALGYR</sequence>
<dbReference type="Proteomes" id="UP000011867">
    <property type="component" value="Chromosome"/>
</dbReference>
<dbReference type="PANTHER" id="PTHR42693">
    <property type="entry name" value="ARYLSULFATASE FAMILY MEMBER"/>
    <property type="match status" value="1"/>
</dbReference>
<evidence type="ECO:0000313" key="4">
    <source>
        <dbReference type="Proteomes" id="UP000011867"/>
    </source>
</evidence>
<dbReference type="Gene3D" id="3.40.720.10">
    <property type="entry name" value="Alkaline Phosphatase, subunit A"/>
    <property type="match status" value="1"/>
</dbReference>
<dbReference type="RefSeq" id="WP_015409379.1">
    <property type="nucleotide sequence ID" value="NC_020388.1"/>
</dbReference>
<dbReference type="HOGENOM" id="CLU_006332_14_1_2"/>
<dbReference type="EMBL" id="HF582854">
    <property type="protein sequence ID" value="CCQ36582.1"/>
    <property type="molecule type" value="Genomic_DNA"/>
</dbReference>
<dbReference type="eggNOG" id="arCOG02788">
    <property type="taxonomic scope" value="Archaea"/>
</dbReference>
<evidence type="ECO:0000259" key="2">
    <source>
        <dbReference type="Pfam" id="PF00884"/>
    </source>
</evidence>